<dbReference type="EMBL" id="BMWV01000004">
    <property type="protein sequence ID" value="GGY39185.1"/>
    <property type="molecule type" value="Genomic_DNA"/>
</dbReference>
<dbReference type="InterPro" id="IPR009560">
    <property type="entry name" value="DUF1176"/>
</dbReference>
<dbReference type="OrthoDB" id="6183301at2"/>
<reference evidence="2" key="3">
    <citation type="submission" date="2022-12" db="EMBL/GenBank/DDBJ databases">
        <authorList>
            <person name="Sun Q."/>
            <person name="Kim S."/>
        </authorList>
    </citation>
    <scope>NUCLEOTIDE SEQUENCE</scope>
    <source>
        <strain evidence="2">KCTC 12343</strain>
    </source>
</reference>
<keyword evidence="1" id="KW-0732">Signal</keyword>
<sequence>MRIAITAALLGACALPALADTPEGIHFAHHDWEIACDNTRTCRAVGYYQAEEPGNPAATVLLERAAGPGRPVTATLMLTGFDGKYWVPKTGNVAMRADGHALGDVTLGGDDMQGTLSAAQLRALVEAVAGTGVVQWHDGEQVWTLSGQGAAAVLLKMDALQGRLGTPGALLRMGSRAEDGVLPALPPPEVRRAATGKDEVVLPPATRAALMRELRGTLAEGDCEALGPDDLSALPLSAGRLLVYGQCWAGAAGTGTAYWVTGSAAPFEPALVTTDGSDHAPGEIHAYRSMSGCWESTEWVWDGRRFARTRQATSGRCGTAGFGSTWNLPTFVAKVMPRPR</sequence>
<accession>A0A411WYS6</accession>
<feature type="chain" id="PRO_5044601744" evidence="1">
    <location>
        <begin position="20"/>
        <end position="340"/>
    </location>
</feature>
<reference evidence="3 4" key="2">
    <citation type="submission" date="2019-02" db="EMBL/GenBank/DDBJ databases">
        <title>Draft Genome Sequences of Six Type Strains of the Genus Massilia.</title>
        <authorList>
            <person name="Miess H."/>
            <person name="Frediansyhah A."/>
            <person name="Gross H."/>
        </authorList>
    </citation>
    <scope>NUCLEOTIDE SEQUENCE [LARGE SCALE GENOMIC DNA]</scope>
    <source>
        <strain evidence="3 4">DSM 17472</strain>
    </source>
</reference>
<organism evidence="2 5">
    <name type="scientific">Pseudoduganella albidiflava</name>
    <dbReference type="NCBI Taxonomy" id="321983"/>
    <lineage>
        <taxon>Bacteria</taxon>
        <taxon>Pseudomonadati</taxon>
        <taxon>Pseudomonadota</taxon>
        <taxon>Betaproteobacteria</taxon>
        <taxon>Burkholderiales</taxon>
        <taxon>Oxalobacteraceae</taxon>
        <taxon>Telluria group</taxon>
        <taxon>Pseudoduganella</taxon>
    </lineage>
</organism>
<name>A0A411WYS6_9BURK</name>
<dbReference type="EMBL" id="CP036401">
    <property type="protein sequence ID" value="QBI01851.1"/>
    <property type="molecule type" value="Genomic_DNA"/>
</dbReference>
<gene>
    <name evidence="2" type="primary">rpfI</name>
    <name evidence="3" type="ORF">EYF70_14065</name>
    <name evidence="2" type="ORF">GCM10007387_21500</name>
</gene>
<proteinExistence type="predicted"/>
<evidence type="ECO:0000313" key="2">
    <source>
        <dbReference type="EMBL" id="GGY39185.1"/>
    </source>
</evidence>
<reference evidence="2" key="1">
    <citation type="journal article" date="2014" name="Int. J. Syst. Evol. Microbiol.">
        <title>Complete genome sequence of Corynebacterium casei LMG S-19264T (=DSM 44701T), isolated from a smear-ripened cheese.</title>
        <authorList>
            <consortium name="US DOE Joint Genome Institute (JGI-PGF)"/>
            <person name="Walter F."/>
            <person name="Albersmeier A."/>
            <person name="Kalinowski J."/>
            <person name="Ruckert C."/>
        </authorList>
    </citation>
    <scope>NUCLEOTIDE SEQUENCE</scope>
    <source>
        <strain evidence="2">KCTC 12343</strain>
    </source>
</reference>
<dbReference type="Proteomes" id="UP000292307">
    <property type="component" value="Chromosome"/>
</dbReference>
<evidence type="ECO:0000313" key="5">
    <source>
        <dbReference type="Proteomes" id="UP000628442"/>
    </source>
</evidence>
<dbReference type="RefSeq" id="WP_131145969.1">
    <property type="nucleotide sequence ID" value="NZ_BMWV01000004.1"/>
</dbReference>
<dbReference type="Proteomes" id="UP000628442">
    <property type="component" value="Unassembled WGS sequence"/>
</dbReference>
<dbReference type="AlphaFoldDB" id="A0A411WYS6"/>
<feature type="signal peptide" evidence="1">
    <location>
        <begin position="1"/>
        <end position="19"/>
    </location>
</feature>
<keyword evidence="4" id="KW-1185">Reference proteome</keyword>
<dbReference type="Pfam" id="PF06674">
    <property type="entry name" value="DUF1176"/>
    <property type="match status" value="1"/>
</dbReference>
<evidence type="ECO:0000313" key="4">
    <source>
        <dbReference type="Proteomes" id="UP000292307"/>
    </source>
</evidence>
<protein>
    <submittedName>
        <fullName evidence="3">DUF1176 domain-containing protein</fullName>
    </submittedName>
</protein>
<evidence type="ECO:0000313" key="3">
    <source>
        <dbReference type="EMBL" id="QBI01851.1"/>
    </source>
</evidence>
<evidence type="ECO:0000256" key="1">
    <source>
        <dbReference type="SAM" id="SignalP"/>
    </source>
</evidence>